<dbReference type="InterPro" id="IPR050471">
    <property type="entry name" value="AB_hydrolase"/>
</dbReference>
<comment type="catalytic activity">
    <reaction evidence="2">
        <text>carbamate + 2 H(+) = NH4(+) + CO2</text>
        <dbReference type="Rhea" id="RHEA:15649"/>
        <dbReference type="ChEBI" id="CHEBI:13941"/>
        <dbReference type="ChEBI" id="CHEBI:15378"/>
        <dbReference type="ChEBI" id="CHEBI:16526"/>
        <dbReference type="ChEBI" id="CHEBI:28938"/>
    </reaction>
</comment>
<organism evidence="4 5">
    <name type="scientific">Novosphingobium nitrogenifigens DSM 19370</name>
    <dbReference type="NCBI Taxonomy" id="983920"/>
    <lineage>
        <taxon>Bacteria</taxon>
        <taxon>Pseudomonadati</taxon>
        <taxon>Pseudomonadota</taxon>
        <taxon>Alphaproteobacteria</taxon>
        <taxon>Sphingomonadales</taxon>
        <taxon>Sphingomonadaceae</taxon>
        <taxon>Novosphingobium</taxon>
    </lineage>
</organism>
<dbReference type="GO" id="GO:0019740">
    <property type="term" value="P:nitrogen utilization"/>
    <property type="evidence" value="ECO:0007669"/>
    <property type="project" value="UniProtKB-UniRule"/>
</dbReference>
<dbReference type="PANTHER" id="PTHR43433:SF10">
    <property type="entry name" value="AB HYDROLASE-1 DOMAIN-CONTAINING PROTEIN"/>
    <property type="match status" value="1"/>
</dbReference>
<comment type="similarity">
    <text evidence="2">Belongs to the AB hydrolase superfamily. Hydrolase RutD family.</text>
</comment>
<dbReference type="PRINTS" id="PR00111">
    <property type="entry name" value="ABHYDROLASE"/>
</dbReference>
<dbReference type="EC" id="3.5.1.-" evidence="2"/>
<evidence type="ECO:0000256" key="1">
    <source>
        <dbReference type="ARBA" id="ARBA00022801"/>
    </source>
</evidence>
<dbReference type="NCBIfam" id="TIGR03611">
    <property type="entry name" value="RutD"/>
    <property type="match status" value="1"/>
</dbReference>
<evidence type="ECO:0000259" key="3">
    <source>
        <dbReference type="Pfam" id="PF00561"/>
    </source>
</evidence>
<accession>F1Z3R7</accession>
<dbReference type="Pfam" id="PF00561">
    <property type="entry name" value="Abhydrolase_1"/>
    <property type="match status" value="1"/>
</dbReference>
<dbReference type="GO" id="GO:0016811">
    <property type="term" value="F:hydrolase activity, acting on carbon-nitrogen (but not peptide) bonds, in linear amides"/>
    <property type="evidence" value="ECO:0007669"/>
    <property type="project" value="InterPro"/>
</dbReference>
<dbReference type="Proteomes" id="UP000004728">
    <property type="component" value="Unassembled WGS sequence"/>
</dbReference>
<protein>
    <recommendedName>
        <fullName evidence="2">Putative carbamate hydrolase RutD</fullName>
        <ecNumber evidence="2">3.5.1.-</ecNumber>
    </recommendedName>
    <alternativeName>
        <fullName evidence="2">Aminohydrolase</fullName>
    </alternativeName>
</protein>
<dbReference type="SUPFAM" id="SSF53474">
    <property type="entry name" value="alpha/beta-Hydrolases"/>
    <property type="match status" value="1"/>
</dbReference>
<dbReference type="HOGENOM" id="CLU_020336_50_1_5"/>
<dbReference type="InterPro" id="IPR029058">
    <property type="entry name" value="AB_hydrolase_fold"/>
</dbReference>
<keyword evidence="1 2" id="KW-0378">Hydrolase</keyword>
<proteinExistence type="inferred from homology"/>
<dbReference type="FunCoup" id="F1Z3R7">
    <property type="interactions" value="41"/>
</dbReference>
<evidence type="ECO:0000313" key="4">
    <source>
        <dbReference type="EMBL" id="EGD60759.1"/>
    </source>
</evidence>
<name>F1Z3R7_9SPHN</name>
<dbReference type="GO" id="GO:0006212">
    <property type="term" value="P:uracil catabolic process"/>
    <property type="evidence" value="ECO:0007669"/>
    <property type="project" value="UniProtKB-UniRule"/>
</dbReference>
<comment type="function">
    <text evidence="2">Involved in pyrimidine catabolism. May facilitate the hydrolysis of carbamate, a reaction that can also occur spontaneously.</text>
</comment>
<comment type="caution">
    <text evidence="4">The sequence shown here is derived from an EMBL/GenBank/DDBJ whole genome shotgun (WGS) entry which is preliminary data.</text>
</comment>
<dbReference type="PANTHER" id="PTHR43433">
    <property type="entry name" value="HYDROLASE, ALPHA/BETA FOLD FAMILY PROTEIN"/>
    <property type="match status" value="1"/>
</dbReference>
<evidence type="ECO:0000313" key="5">
    <source>
        <dbReference type="Proteomes" id="UP000004728"/>
    </source>
</evidence>
<dbReference type="InterPro" id="IPR000073">
    <property type="entry name" value="AB_hydrolase_1"/>
</dbReference>
<dbReference type="STRING" id="983920.Y88_1840"/>
<keyword evidence="5" id="KW-1185">Reference proteome</keyword>
<dbReference type="OrthoDB" id="8680283at2"/>
<reference evidence="4 5" key="1">
    <citation type="journal article" date="2012" name="J. Bacteriol.">
        <title>Draft Genome Sequence of Novosphingobium nitrogenifigens Y88T.</title>
        <authorList>
            <person name="Strabala T.J."/>
            <person name="Macdonald L."/>
            <person name="Liu V."/>
            <person name="Smit A.M."/>
        </authorList>
    </citation>
    <scope>NUCLEOTIDE SEQUENCE [LARGE SCALE GENOMIC DNA]</scope>
    <source>
        <strain evidence="4 5">DSM 19370</strain>
    </source>
</reference>
<dbReference type="EMBL" id="AEWJ01000013">
    <property type="protein sequence ID" value="EGD60759.1"/>
    <property type="molecule type" value="Genomic_DNA"/>
</dbReference>
<dbReference type="InterPro" id="IPR019913">
    <property type="entry name" value="Pyrimidine_utilisation_RutD"/>
</dbReference>
<feature type="domain" description="AB hydrolase-1" evidence="3">
    <location>
        <begin position="26"/>
        <end position="127"/>
    </location>
</feature>
<dbReference type="InParanoid" id="F1Z3R7"/>
<sequence>MHRGGERGMTGPSGLYWEAHGAKEGPALILSAGLGGHGAYWKPHIEALGQKARIFLYDHRGTGHSEPETRDGLLADGLGEDIERLMDEIGLDKAVVVGHAAGAIAALALARRAPERLSGIVSVNGWARTDAHFRRCIAMRMAVLEAGGPEAYLRAQPVFLFPPVWVSSHDADLDAQLPKQVAEFQGEATLRRRAHALLNFDILDDLPTIATPTLVVAADDDMLVPSACSEVLMRGLPHATLARMPWGGHACNITCPEAFNRAVLDWLATLPDA</sequence>
<dbReference type="eggNOG" id="COG2267">
    <property type="taxonomic scope" value="Bacteria"/>
</dbReference>
<evidence type="ECO:0000256" key="2">
    <source>
        <dbReference type="HAMAP-Rule" id="MF_00832"/>
    </source>
</evidence>
<dbReference type="AlphaFoldDB" id="F1Z3R7"/>
<gene>
    <name evidence="2" type="primary">rutD</name>
    <name evidence="4" type="ORF">Y88_1840</name>
</gene>
<dbReference type="Gene3D" id="3.40.50.1820">
    <property type="entry name" value="alpha/beta hydrolase"/>
    <property type="match status" value="1"/>
</dbReference>
<dbReference type="HAMAP" id="MF_00832">
    <property type="entry name" value="RutD"/>
    <property type="match status" value="1"/>
</dbReference>